<dbReference type="EMBL" id="ABCC02000039">
    <property type="protein sequence ID" value="EDP14351.1"/>
    <property type="molecule type" value="Genomic_DNA"/>
</dbReference>
<sequence length="102" mass="11959">MKEKNKNQGGKLKWSKKVQIKFVINLSVPDIPSAHGQEAGGAALSTRKMRRRWYRREIAGPRMDFRCLWKSSRCVYIYDALNENICLYINNEYGNICQNYLI</sequence>
<accession>A8RXL9</accession>
<dbReference type="AlphaFoldDB" id="A8RXL9"/>
<organism evidence="1 2">
    <name type="scientific">Enterocloster bolteae (strain ATCC BAA-613 / DSM 15670 / CCUG 46953 / JCM 12243 / WAL 16351)</name>
    <name type="common">Clostridium bolteae</name>
    <dbReference type="NCBI Taxonomy" id="411902"/>
    <lineage>
        <taxon>Bacteria</taxon>
        <taxon>Bacillati</taxon>
        <taxon>Bacillota</taxon>
        <taxon>Clostridia</taxon>
        <taxon>Lachnospirales</taxon>
        <taxon>Lachnospiraceae</taxon>
        <taxon>Enterocloster</taxon>
    </lineage>
</organism>
<dbReference type="HOGENOM" id="CLU_2272456_0_0_9"/>
<dbReference type="Proteomes" id="UP000005396">
    <property type="component" value="Unassembled WGS sequence"/>
</dbReference>
<dbReference type="PaxDb" id="411902-CLOBOL_04893"/>
<evidence type="ECO:0000313" key="1">
    <source>
        <dbReference type="EMBL" id="EDP14351.1"/>
    </source>
</evidence>
<gene>
    <name evidence="1" type="ORF">CLOBOL_04893</name>
</gene>
<proteinExistence type="predicted"/>
<protein>
    <submittedName>
        <fullName evidence="1">Uncharacterized protein</fullName>
    </submittedName>
</protein>
<reference evidence="1 2" key="1">
    <citation type="submission" date="2007-08" db="EMBL/GenBank/DDBJ databases">
        <authorList>
            <person name="Fulton L."/>
            <person name="Clifton S."/>
            <person name="Fulton B."/>
            <person name="Xu J."/>
            <person name="Minx P."/>
            <person name="Pepin K.H."/>
            <person name="Johnson M."/>
            <person name="Thiruvilangam P."/>
            <person name="Bhonagiri V."/>
            <person name="Nash W.E."/>
            <person name="Mardis E.R."/>
            <person name="Wilson R.K."/>
        </authorList>
    </citation>
    <scope>NUCLEOTIDE SEQUENCE [LARGE SCALE GENOMIC DNA]</scope>
    <source>
        <strain evidence="2">ATCC BAA-613 / DSM 15670 / CCUG 46953 / JCM 12243 / WAL 16351</strain>
    </source>
</reference>
<comment type="caution">
    <text evidence="1">The sequence shown here is derived from an EMBL/GenBank/DDBJ whole genome shotgun (WGS) entry which is preliminary data.</text>
</comment>
<reference evidence="1 2" key="2">
    <citation type="submission" date="2007-09" db="EMBL/GenBank/DDBJ databases">
        <title>Draft genome sequence of Clostridium bolteae (ATCC BAA-613).</title>
        <authorList>
            <person name="Sudarsanam P."/>
            <person name="Ley R."/>
            <person name="Guruge J."/>
            <person name="Turnbaugh P.J."/>
            <person name="Mahowald M."/>
            <person name="Liep D."/>
            <person name="Gordon J."/>
        </authorList>
    </citation>
    <scope>NUCLEOTIDE SEQUENCE [LARGE SCALE GENOMIC DNA]</scope>
    <source>
        <strain evidence="2">ATCC BAA-613 / DSM 15670 / CCUG 46953 / JCM 12243 / WAL 16351</strain>
    </source>
</reference>
<evidence type="ECO:0000313" key="2">
    <source>
        <dbReference type="Proteomes" id="UP000005396"/>
    </source>
</evidence>
<name>A8RXL9_ENTBW</name>